<name>A0A5S4FDD2_9ACTN</name>
<evidence type="ECO:0000256" key="8">
    <source>
        <dbReference type="SAM" id="Phobius"/>
    </source>
</evidence>
<dbReference type="PROSITE" id="PS00059">
    <property type="entry name" value="ADH_ZINC"/>
    <property type="match status" value="1"/>
</dbReference>
<dbReference type="Gene3D" id="3.90.180.10">
    <property type="entry name" value="Medium-chain alcohol dehydrogenases, catalytic domain"/>
    <property type="match status" value="1"/>
</dbReference>
<dbReference type="InterPro" id="IPR002328">
    <property type="entry name" value="ADH_Zn_CS"/>
</dbReference>
<dbReference type="GO" id="GO:0046294">
    <property type="term" value="P:formaldehyde catabolic process"/>
    <property type="evidence" value="ECO:0007669"/>
    <property type="project" value="TreeGrafter"/>
</dbReference>
<keyword evidence="6" id="KW-0520">NAD</keyword>
<feature type="transmembrane region" description="Helical" evidence="8">
    <location>
        <begin position="166"/>
        <end position="186"/>
    </location>
</feature>
<dbReference type="InterPro" id="IPR036291">
    <property type="entry name" value="NAD(P)-bd_dom_sf"/>
</dbReference>
<keyword evidence="8" id="KW-0812">Transmembrane</keyword>
<dbReference type="GO" id="GO:0005829">
    <property type="term" value="C:cytosol"/>
    <property type="evidence" value="ECO:0007669"/>
    <property type="project" value="TreeGrafter"/>
</dbReference>
<feature type="domain" description="Enoyl reductase (ER)" evidence="9">
    <location>
        <begin position="18"/>
        <end position="371"/>
    </location>
</feature>
<dbReference type="InterPro" id="IPR013149">
    <property type="entry name" value="ADH-like_C"/>
</dbReference>
<dbReference type="SUPFAM" id="SSF51735">
    <property type="entry name" value="NAD(P)-binding Rossmann-fold domains"/>
    <property type="match status" value="1"/>
</dbReference>
<evidence type="ECO:0000313" key="10">
    <source>
        <dbReference type="EMBL" id="TMR16511.1"/>
    </source>
</evidence>
<proteinExistence type="inferred from homology"/>
<dbReference type="Gene3D" id="3.40.50.720">
    <property type="entry name" value="NAD(P)-binding Rossmann-like Domain"/>
    <property type="match status" value="1"/>
</dbReference>
<dbReference type="InterPro" id="IPR013154">
    <property type="entry name" value="ADH-like_N"/>
</dbReference>
<keyword evidence="8" id="KW-1133">Transmembrane helix</keyword>
<dbReference type="InterPro" id="IPR020843">
    <property type="entry name" value="ER"/>
</dbReference>
<dbReference type="Pfam" id="PF00107">
    <property type="entry name" value="ADH_zinc_N"/>
    <property type="match status" value="1"/>
</dbReference>
<dbReference type="GO" id="GO:0008270">
    <property type="term" value="F:zinc ion binding"/>
    <property type="evidence" value="ECO:0007669"/>
    <property type="project" value="InterPro"/>
</dbReference>
<dbReference type="Pfam" id="PF08240">
    <property type="entry name" value="ADH_N"/>
    <property type="match status" value="1"/>
</dbReference>
<dbReference type="PANTHER" id="PTHR43880:SF12">
    <property type="entry name" value="ALCOHOL DEHYDROGENASE CLASS-3"/>
    <property type="match status" value="1"/>
</dbReference>
<dbReference type="OrthoDB" id="334894at2"/>
<gene>
    <name evidence="10" type="ORF">ETD86_25215</name>
</gene>
<dbReference type="FunFam" id="3.40.50.720:FF:000003">
    <property type="entry name" value="S-(hydroxymethyl)glutathione dehydrogenase"/>
    <property type="match status" value="1"/>
</dbReference>
<dbReference type="GO" id="GO:0051903">
    <property type="term" value="F:S-(hydroxymethyl)glutathione dehydrogenase [NAD(P)+] activity"/>
    <property type="evidence" value="ECO:0007669"/>
    <property type="project" value="TreeGrafter"/>
</dbReference>
<dbReference type="Proteomes" id="UP000309128">
    <property type="component" value="Unassembled WGS sequence"/>
</dbReference>
<evidence type="ECO:0000259" key="9">
    <source>
        <dbReference type="SMART" id="SM00829"/>
    </source>
</evidence>
<evidence type="ECO:0000256" key="6">
    <source>
        <dbReference type="ARBA" id="ARBA00023027"/>
    </source>
</evidence>
<keyword evidence="5" id="KW-0560">Oxidoreductase</keyword>
<accession>A0A5S4FDD2</accession>
<keyword evidence="3 7" id="KW-0479">Metal-binding</keyword>
<comment type="cofactor">
    <cofactor evidence="1 7">
        <name>Zn(2+)</name>
        <dbReference type="ChEBI" id="CHEBI:29105"/>
    </cofactor>
</comment>
<reference evidence="10 11" key="1">
    <citation type="submission" date="2019-05" db="EMBL/GenBank/DDBJ databases">
        <title>Draft genome sequence of Nonomuraea turkmeniaca DSM 43926.</title>
        <authorList>
            <person name="Saricaoglu S."/>
            <person name="Isik K."/>
        </authorList>
    </citation>
    <scope>NUCLEOTIDE SEQUENCE [LARGE SCALE GENOMIC DNA]</scope>
    <source>
        <strain evidence="10 11">DSM 43926</strain>
    </source>
</reference>
<evidence type="ECO:0000313" key="11">
    <source>
        <dbReference type="Proteomes" id="UP000309128"/>
    </source>
</evidence>
<evidence type="ECO:0000256" key="3">
    <source>
        <dbReference type="ARBA" id="ARBA00022723"/>
    </source>
</evidence>
<keyword evidence="8" id="KW-0472">Membrane</keyword>
<dbReference type="EMBL" id="VCKY01000089">
    <property type="protein sequence ID" value="TMR16511.1"/>
    <property type="molecule type" value="Genomic_DNA"/>
</dbReference>
<evidence type="ECO:0000256" key="4">
    <source>
        <dbReference type="ARBA" id="ARBA00022833"/>
    </source>
</evidence>
<comment type="similarity">
    <text evidence="2 7">Belongs to the zinc-containing alcohol dehydrogenase family.</text>
</comment>
<sequence>MRTQAAILDHPDLSRLYTHDRPLRVSAVDLDAPGPGELLVSIDAAGVCHSDLSVVNGSRRRPTPMALGHEATGVVEGLGPYVTDIEVGDRVVLVFVPGCGLCGHCTGGAPTRCASAARANASGTLLSGARRLHRDGQPVHHHLGISAFARHAVVDRRSAVVVPADLPAPVAALFGCAVLTGVGAALNTANVRPGETALVLGLGGVGLCALLGAVLANAHPIIAVDPIPEKRDLALKLGATHAIPPEEVETVLAAVLEGGVDVAFEAVGRTSALQTAWSHTRPGGRTVSVGLPDPSERLSVPVATLVGEGRTLLGSYQGDSVPQRDIPRYVALWRAGRLPVDLLLGETFPLADVNVALERLATGSAVRPMLLP</sequence>
<evidence type="ECO:0000256" key="5">
    <source>
        <dbReference type="ARBA" id="ARBA00023002"/>
    </source>
</evidence>
<comment type="caution">
    <text evidence="10">The sequence shown here is derived from an EMBL/GenBank/DDBJ whole genome shotgun (WGS) entry which is preliminary data.</text>
</comment>
<evidence type="ECO:0000256" key="7">
    <source>
        <dbReference type="RuleBase" id="RU361277"/>
    </source>
</evidence>
<evidence type="ECO:0000256" key="1">
    <source>
        <dbReference type="ARBA" id="ARBA00001947"/>
    </source>
</evidence>
<dbReference type="SMART" id="SM00829">
    <property type="entry name" value="PKS_ER"/>
    <property type="match status" value="1"/>
</dbReference>
<dbReference type="AlphaFoldDB" id="A0A5S4FDD2"/>
<evidence type="ECO:0000256" key="2">
    <source>
        <dbReference type="ARBA" id="ARBA00008072"/>
    </source>
</evidence>
<dbReference type="PANTHER" id="PTHR43880">
    <property type="entry name" value="ALCOHOL DEHYDROGENASE"/>
    <property type="match status" value="1"/>
</dbReference>
<keyword evidence="11" id="KW-1185">Reference proteome</keyword>
<feature type="transmembrane region" description="Helical" evidence="8">
    <location>
        <begin position="198"/>
        <end position="218"/>
    </location>
</feature>
<keyword evidence="4 7" id="KW-0862">Zinc</keyword>
<protein>
    <submittedName>
        <fullName evidence="10">Zinc-binding dehydrogenase</fullName>
    </submittedName>
</protein>
<organism evidence="10 11">
    <name type="scientific">Nonomuraea turkmeniaca</name>
    <dbReference type="NCBI Taxonomy" id="103838"/>
    <lineage>
        <taxon>Bacteria</taxon>
        <taxon>Bacillati</taxon>
        <taxon>Actinomycetota</taxon>
        <taxon>Actinomycetes</taxon>
        <taxon>Streptosporangiales</taxon>
        <taxon>Streptosporangiaceae</taxon>
        <taxon>Nonomuraea</taxon>
    </lineage>
</organism>
<dbReference type="SUPFAM" id="SSF50129">
    <property type="entry name" value="GroES-like"/>
    <property type="match status" value="1"/>
</dbReference>
<dbReference type="RefSeq" id="WP_138668632.1">
    <property type="nucleotide sequence ID" value="NZ_VCKY01000089.1"/>
</dbReference>
<dbReference type="InterPro" id="IPR011032">
    <property type="entry name" value="GroES-like_sf"/>
</dbReference>